<dbReference type="InterPro" id="IPR001926">
    <property type="entry name" value="TrpB-like_PALP"/>
</dbReference>
<keyword evidence="9 11" id="KW-0456">Lyase</keyword>
<gene>
    <name evidence="11 13" type="primary">trpB</name>
    <name evidence="13" type="ORF">FKR84_09300</name>
</gene>
<dbReference type="InterPro" id="IPR006653">
    <property type="entry name" value="Trp_synth_b_CS"/>
</dbReference>
<dbReference type="EMBL" id="VIAR01000009">
    <property type="protein sequence ID" value="TQD37658.1"/>
    <property type="molecule type" value="Genomic_DNA"/>
</dbReference>
<dbReference type="HAMAP" id="MF_00133">
    <property type="entry name" value="Trp_synth_beta"/>
    <property type="match status" value="1"/>
</dbReference>
<comment type="cofactor">
    <cofactor evidence="1 11">
        <name>pyridoxal 5'-phosphate</name>
        <dbReference type="ChEBI" id="CHEBI:597326"/>
    </cofactor>
</comment>
<evidence type="ECO:0000256" key="4">
    <source>
        <dbReference type="ARBA" id="ARBA00011270"/>
    </source>
</evidence>
<dbReference type="Gene3D" id="3.40.50.1100">
    <property type="match status" value="2"/>
</dbReference>
<dbReference type="FunFam" id="3.40.50.1100:FF:000004">
    <property type="entry name" value="Tryptophan synthase beta chain"/>
    <property type="match status" value="1"/>
</dbReference>
<comment type="caution">
    <text evidence="13">The sequence shown here is derived from an EMBL/GenBank/DDBJ whole genome shotgun (WGS) entry which is preliminary data.</text>
</comment>
<dbReference type="AlphaFoldDB" id="A0A507ZPB3"/>
<dbReference type="GO" id="GO:0005737">
    <property type="term" value="C:cytoplasm"/>
    <property type="evidence" value="ECO:0007669"/>
    <property type="project" value="TreeGrafter"/>
</dbReference>
<dbReference type="CDD" id="cd06446">
    <property type="entry name" value="Trp-synth_B"/>
    <property type="match status" value="1"/>
</dbReference>
<dbReference type="EC" id="4.2.1.20" evidence="11"/>
<comment type="pathway">
    <text evidence="2 11">Amino-acid biosynthesis; L-tryptophan biosynthesis; L-tryptophan from chorismate: step 5/5.</text>
</comment>
<comment type="function">
    <text evidence="11">The beta subunit is responsible for the synthesis of L-tryptophan from indole and L-serine.</text>
</comment>
<dbReference type="GO" id="GO:0004834">
    <property type="term" value="F:tryptophan synthase activity"/>
    <property type="evidence" value="ECO:0007669"/>
    <property type="project" value="UniProtKB-UniRule"/>
</dbReference>
<keyword evidence="5 11" id="KW-0028">Amino-acid biosynthesis</keyword>
<keyword evidence="7 11" id="KW-0663">Pyridoxal phosphate</keyword>
<keyword evidence="6 11" id="KW-0822">Tryptophan biosynthesis</keyword>
<evidence type="ECO:0000256" key="6">
    <source>
        <dbReference type="ARBA" id="ARBA00022822"/>
    </source>
</evidence>
<dbReference type="PROSITE" id="PS00168">
    <property type="entry name" value="TRP_SYNTHASE_BETA"/>
    <property type="match status" value="1"/>
</dbReference>
<dbReference type="Pfam" id="PF00291">
    <property type="entry name" value="PALP"/>
    <property type="match status" value="1"/>
</dbReference>
<dbReference type="PANTHER" id="PTHR48077:SF3">
    <property type="entry name" value="TRYPTOPHAN SYNTHASE"/>
    <property type="match status" value="1"/>
</dbReference>
<name>A0A507ZPB3_9FLAO</name>
<dbReference type="NCBIfam" id="TIGR00263">
    <property type="entry name" value="trpB"/>
    <property type="match status" value="1"/>
</dbReference>
<dbReference type="OrthoDB" id="9766131at2"/>
<evidence type="ECO:0000256" key="1">
    <source>
        <dbReference type="ARBA" id="ARBA00001933"/>
    </source>
</evidence>
<dbReference type="InterPro" id="IPR006654">
    <property type="entry name" value="Trp_synth_beta"/>
</dbReference>
<keyword evidence="14" id="KW-1185">Reference proteome</keyword>
<dbReference type="FunFam" id="3.40.50.1100:FF:000001">
    <property type="entry name" value="Tryptophan synthase beta chain"/>
    <property type="match status" value="1"/>
</dbReference>
<evidence type="ECO:0000313" key="13">
    <source>
        <dbReference type="EMBL" id="TQD37658.1"/>
    </source>
</evidence>
<evidence type="ECO:0000256" key="11">
    <source>
        <dbReference type="HAMAP-Rule" id="MF_00133"/>
    </source>
</evidence>
<evidence type="ECO:0000256" key="2">
    <source>
        <dbReference type="ARBA" id="ARBA00004733"/>
    </source>
</evidence>
<feature type="modified residue" description="N6-(pyridoxal phosphate)lysine" evidence="11">
    <location>
        <position position="91"/>
    </location>
</feature>
<evidence type="ECO:0000259" key="12">
    <source>
        <dbReference type="Pfam" id="PF00291"/>
    </source>
</evidence>
<evidence type="ECO:0000256" key="8">
    <source>
        <dbReference type="ARBA" id="ARBA00023141"/>
    </source>
</evidence>
<evidence type="ECO:0000313" key="14">
    <source>
        <dbReference type="Proteomes" id="UP000317169"/>
    </source>
</evidence>
<dbReference type="Proteomes" id="UP000317169">
    <property type="component" value="Unassembled WGS sequence"/>
</dbReference>
<dbReference type="SUPFAM" id="SSF53686">
    <property type="entry name" value="Tryptophan synthase beta subunit-like PLP-dependent enzymes"/>
    <property type="match status" value="1"/>
</dbReference>
<evidence type="ECO:0000256" key="10">
    <source>
        <dbReference type="ARBA" id="ARBA00049047"/>
    </source>
</evidence>
<dbReference type="RefSeq" id="WP_141422033.1">
    <property type="nucleotide sequence ID" value="NZ_VIAR01000009.1"/>
</dbReference>
<dbReference type="InterPro" id="IPR023026">
    <property type="entry name" value="Trp_synth_beta/beta-like"/>
</dbReference>
<dbReference type="PIRSF" id="PIRSF001413">
    <property type="entry name" value="Trp_syn_beta"/>
    <property type="match status" value="1"/>
</dbReference>
<dbReference type="InterPro" id="IPR036052">
    <property type="entry name" value="TrpB-like_PALP_sf"/>
</dbReference>
<feature type="domain" description="Tryptophan synthase beta chain-like PALP" evidence="12">
    <location>
        <begin position="58"/>
        <end position="375"/>
    </location>
</feature>
<sequence length="388" mass="42433">MKQTYQVNKDGFYGEYGGAFIPEMLYPNIKELQESYETIIESQEFQKELKQLLQDYVGRPTPLYFAKRLSAHYGAAIYLKREDLCHTGAHKINNALGQILLAKKLNKTRIIAETGAGQHGVATATACALMGLKCFVYMGAKDIKRQAPNVARMKMLGAEIIPVNSGSKTLKDATNEAIRDWINNATDTHYIIGSVVGPHPYPDMVARLQSVISEEIKKQLNQNPTHIIACIGGGSNAIGAFYHYLNEENVQLIGVEAAGKGVDTQATAATLALGNQGVLHACMTTLLQTADGQVIEPYSISAGLDYPGIGPQHAHLHKIQRVNYDNVTDKEALEAAHFLSKTEGIIPALESAHALAYLNKMEIKPSDRIVINLSGRGDKDLETLTKNM</sequence>
<keyword evidence="8 11" id="KW-0057">Aromatic amino acid biosynthesis</keyword>
<reference evidence="13 14" key="1">
    <citation type="submission" date="2019-06" db="EMBL/GenBank/DDBJ databases">
        <title>Flavibacter putida gen. nov., sp. nov., a novel marine bacterium of the family Flavobacteriaceae isolated from coastal seawater.</title>
        <authorList>
            <person name="Feng X."/>
        </authorList>
    </citation>
    <scope>NUCLEOTIDE SEQUENCE [LARGE SCALE GENOMIC DNA]</scope>
    <source>
        <strain evidence="13 14">PLHSN227</strain>
    </source>
</reference>
<protein>
    <recommendedName>
        <fullName evidence="11">Tryptophan synthase beta chain</fullName>
        <ecNumber evidence="11">4.2.1.20</ecNumber>
    </recommendedName>
</protein>
<evidence type="ECO:0000256" key="7">
    <source>
        <dbReference type="ARBA" id="ARBA00022898"/>
    </source>
</evidence>
<accession>A0A507ZPB3</accession>
<organism evidence="13 14">
    <name type="scientific">Haloflavibacter putidus</name>
    <dbReference type="NCBI Taxonomy" id="2576776"/>
    <lineage>
        <taxon>Bacteria</taxon>
        <taxon>Pseudomonadati</taxon>
        <taxon>Bacteroidota</taxon>
        <taxon>Flavobacteriia</taxon>
        <taxon>Flavobacteriales</taxon>
        <taxon>Flavobacteriaceae</taxon>
        <taxon>Haloflavibacter</taxon>
    </lineage>
</organism>
<dbReference type="UniPathway" id="UPA00035">
    <property type="reaction ID" value="UER00044"/>
</dbReference>
<comment type="catalytic activity">
    <reaction evidence="10 11">
        <text>(1S,2R)-1-C-(indol-3-yl)glycerol 3-phosphate + L-serine = D-glyceraldehyde 3-phosphate + L-tryptophan + H2O</text>
        <dbReference type="Rhea" id="RHEA:10532"/>
        <dbReference type="ChEBI" id="CHEBI:15377"/>
        <dbReference type="ChEBI" id="CHEBI:33384"/>
        <dbReference type="ChEBI" id="CHEBI:57912"/>
        <dbReference type="ChEBI" id="CHEBI:58866"/>
        <dbReference type="ChEBI" id="CHEBI:59776"/>
        <dbReference type="EC" id="4.2.1.20"/>
    </reaction>
</comment>
<evidence type="ECO:0000256" key="5">
    <source>
        <dbReference type="ARBA" id="ARBA00022605"/>
    </source>
</evidence>
<evidence type="ECO:0000256" key="3">
    <source>
        <dbReference type="ARBA" id="ARBA00009982"/>
    </source>
</evidence>
<dbReference type="PANTHER" id="PTHR48077">
    <property type="entry name" value="TRYPTOPHAN SYNTHASE-RELATED"/>
    <property type="match status" value="1"/>
</dbReference>
<evidence type="ECO:0000256" key="9">
    <source>
        <dbReference type="ARBA" id="ARBA00023239"/>
    </source>
</evidence>
<comment type="similarity">
    <text evidence="3 11">Belongs to the TrpB family.</text>
</comment>
<proteinExistence type="inferred from homology"/>
<comment type="subunit">
    <text evidence="4 11">Tetramer of two alpha and two beta chains.</text>
</comment>